<dbReference type="Proteomes" id="UP000316726">
    <property type="component" value="Chromosome 16"/>
</dbReference>
<proteinExistence type="predicted"/>
<keyword evidence="3" id="KW-1185">Reference proteome</keyword>
<dbReference type="AlphaFoldDB" id="A0A5B8MY38"/>
<feature type="domain" description="Immune mapped protein 2 N-terminal" evidence="1">
    <location>
        <begin position="3"/>
        <end position="85"/>
    </location>
</feature>
<accession>A0A5B8MY38</accession>
<protein>
    <recommendedName>
        <fullName evidence="1">Immune mapped protein 2 N-terminal domain-containing protein</fullName>
    </recommendedName>
</protein>
<dbReference type="Pfam" id="PF18590">
    <property type="entry name" value="IMP2_N"/>
    <property type="match status" value="1"/>
</dbReference>
<evidence type="ECO:0000313" key="2">
    <source>
        <dbReference type="EMBL" id="QDZ25281.1"/>
    </source>
</evidence>
<organism evidence="2 3">
    <name type="scientific">Chloropicon primus</name>
    <dbReference type="NCBI Taxonomy" id="1764295"/>
    <lineage>
        <taxon>Eukaryota</taxon>
        <taxon>Viridiplantae</taxon>
        <taxon>Chlorophyta</taxon>
        <taxon>Chloropicophyceae</taxon>
        <taxon>Chloropicales</taxon>
        <taxon>Chloropicaceae</taxon>
        <taxon>Chloropicon</taxon>
    </lineage>
</organism>
<name>A0A5B8MY38_9CHLO</name>
<dbReference type="InterPro" id="IPR040955">
    <property type="entry name" value="IMP2_N"/>
</dbReference>
<dbReference type="OrthoDB" id="329578at2759"/>
<reference evidence="2 3" key="1">
    <citation type="submission" date="2018-07" db="EMBL/GenBank/DDBJ databases">
        <title>The complete nuclear genome of the prasinophyte Chloropicon primus (CCMP1205).</title>
        <authorList>
            <person name="Pombert J.-F."/>
            <person name="Otis C."/>
            <person name="Turmel M."/>
            <person name="Lemieux C."/>
        </authorList>
    </citation>
    <scope>NUCLEOTIDE SEQUENCE [LARGE SCALE GENOMIC DNA]</scope>
    <source>
        <strain evidence="2 3">CCMP1205</strain>
    </source>
</reference>
<sequence>MASAYLTFTEASGGAFFIHWSETPVEGALAAFLPSKPVPKFKLKTNGGRSELCRGVAGGNKKPFYKGWAAFVREAYKNSSKFTFLSDAAENPVGLYLCKQDTTVYKVDPDVPVELTKDSGFSVVGVIPSLNPAFSIQKMLPSLFTSIGEEHGAAEKLD</sequence>
<gene>
    <name evidence="2" type="ORF">A3770_16p77990</name>
</gene>
<evidence type="ECO:0000259" key="1">
    <source>
        <dbReference type="Pfam" id="PF18590"/>
    </source>
</evidence>
<dbReference type="EMBL" id="CP031049">
    <property type="protein sequence ID" value="QDZ25281.1"/>
    <property type="molecule type" value="Genomic_DNA"/>
</dbReference>
<evidence type="ECO:0000313" key="3">
    <source>
        <dbReference type="Proteomes" id="UP000316726"/>
    </source>
</evidence>